<dbReference type="PANTHER" id="PTHR10841:SF24">
    <property type="entry name" value="SYNAPSIN-1"/>
    <property type="match status" value="1"/>
</dbReference>
<dbReference type="PRINTS" id="PR01368">
    <property type="entry name" value="SYNAPSIN"/>
</dbReference>
<dbReference type="OrthoDB" id="118105at2759"/>
<dbReference type="Proteomes" id="UP001152622">
    <property type="component" value="Chromosome 3"/>
</dbReference>
<dbReference type="GO" id="GO:0030672">
    <property type="term" value="C:synaptic vesicle membrane"/>
    <property type="evidence" value="ECO:0007669"/>
    <property type="project" value="TreeGrafter"/>
</dbReference>
<evidence type="ECO:0000259" key="1">
    <source>
        <dbReference type="Pfam" id="PF02078"/>
    </source>
</evidence>
<dbReference type="InterPro" id="IPR016185">
    <property type="entry name" value="PreATP-grasp_dom_sf"/>
</dbReference>
<dbReference type="InterPro" id="IPR029526">
    <property type="entry name" value="PGBD"/>
</dbReference>
<evidence type="ECO:0000259" key="2">
    <source>
        <dbReference type="Pfam" id="PF13843"/>
    </source>
</evidence>
<dbReference type="AlphaFoldDB" id="A0A9Q1FYI1"/>
<dbReference type="SUPFAM" id="SSF52440">
    <property type="entry name" value="PreATP-grasp domain"/>
    <property type="match status" value="1"/>
</dbReference>
<protein>
    <submittedName>
        <fullName evidence="3">Uncharacterized protein</fullName>
    </submittedName>
</protein>
<dbReference type="Pfam" id="PF13843">
    <property type="entry name" value="DDE_Tnp_1_7"/>
    <property type="match status" value="1"/>
</dbReference>
<name>A0A9Q1FYI1_SYNKA</name>
<dbReference type="PANTHER" id="PTHR10841">
    <property type="entry name" value="SYNAPSIN"/>
    <property type="match status" value="1"/>
</dbReference>
<organism evidence="3 4">
    <name type="scientific">Synaphobranchus kaupii</name>
    <name type="common">Kaup's arrowtooth eel</name>
    <dbReference type="NCBI Taxonomy" id="118154"/>
    <lineage>
        <taxon>Eukaryota</taxon>
        <taxon>Metazoa</taxon>
        <taxon>Chordata</taxon>
        <taxon>Craniata</taxon>
        <taxon>Vertebrata</taxon>
        <taxon>Euteleostomi</taxon>
        <taxon>Actinopterygii</taxon>
        <taxon>Neopterygii</taxon>
        <taxon>Teleostei</taxon>
        <taxon>Anguilliformes</taxon>
        <taxon>Synaphobranchidae</taxon>
        <taxon>Synaphobranchus</taxon>
    </lineage>
</organism>
<accession>A0A9Q1FYI1</accession>
<dbReference type="InterPro" id="IPR020897">
    <property type="entry name" value="Synapsin_pre-ATP-grasp_dom"/>
</dbReference>
<proteinExistence type="predicted"/>
<dbReference type="Gene3D" id="3.40.50.20">
    <property type="match status" value="1"/>
</dbReference>
<feature type="domain" description="PiggyBac transposable element-derived protein" evidence="2">
    <location>
        <begin position="1"/>
        <end position="40"/>
    </location>
</feature>
<dbReference type="EMBL" id="JAINUF010000003">
    <property type="protein sequence ID" value="KAJ8369565.1"/>
    <property type="molecule type" value="Genomic_DNA"/>
</dbReference>
<keyword evidence="4" id="KW-1185">Reference proteome</keyword>
<evidence type="ECO:0000313" key="4">
    <source>
        <dbReference type="Proteomes" id="UP001152622"/>
    </source>
</evidence>
<dbReference type="GO" id="GO:0007269">
    <property type="term" value="P:neurotransmitter secretion"/>
    <property type="evidence" value="ECO:0007669"/>
    <property type="project" value="InterPro"/>
</dbReference>
<evidence type="ECO:0000313" key="3">
    <source>
        <dbReference type="EMBL" id="KAJ8369565.1"/>
    </source>
</evidence>
<dbReference type="InterPro" id="IPR001359">
    <property type="entry name" value="Synapsin"/>
</dbReference>
<sequence length="254" mass="27536">MGGVDLSDALLKLYNVAQKTQKWYKKLFYHFVNIAVVNSFLLNKEMALAKGGKPLTQKQFREELCVLLADCGRVAAPEEPTTSRGTEAAALGEASATEEVECNPITIVDTSLTESRLKATEGRKQGSTLTLVRDNLAPLCPRAKRSVRQSSSQSAGAGFFSSISNAVKQTTAAAAATFNEAADRASGPTRAKILLVIDDQQTDWAKYFKGKKMHGEFDIKVEQAEFSEINLVAHATGSYSVDIDAIRNGNKITK</sequence>
<gene>
    <name evidence="3" type="ORF">SKAU_G00095930</name>
</gene>
<comment type="caution">
    <text evidence="3">The sequence shown here is derived from an EMBL/GenBank/DDBJ whole genome shotgun (WGS) entry which is preliminary data.</text>
</comment>
<feature type="domain" description="Synapsin pre-ATP-grasp" evidence="1">
    <location>
        <begin position="189"/>
        <end position="254"/>
    </location>
</feature>
<dbReference type="Pfam" id="PF02078">
    <property type="entry name" value="Synapsin"/>
    <property type="match status" value="1"/>
</dbReference>
<reference evidence="3" key="1">
    <citation type="journal article" date="2023" name="Science">
        <title>Genome structures resolve the early diversification of teleost fishes.</title>
        <authorList>
            <person name="Parey E."/>
            <person name="Louis A."/>
            <person name="Montfort J."/>
            <person name="Bouchez O."/>
            <person name="Roques C."/>
            <person name="Iampietro C."/>
            <person name="Lluch J."/>
            <person name="Castinel A."/>
            <person name="Donnadieu C."/>
            <person name="Desvignes T."/>
            <person name="Floi Bucao C."/>
            <person name="Jouanno E."/>
            <person name="Wen M."/>
            <person name="Mejri S."/>
            <person name="Dirks R."/>
            <person name="Jansen H."/>
            <person name="Henkel C."/>
            <person name="Chen W.J."/>
            <person name="Zahm M."/>
            <person name="Cabau C."/>
            <person name="Klopp C."/>
            <person name="Thompson A.W."/>
            <person name="Robinson-Rechavi M."/>
            <person name="Braasch I."/>
            <person name="Lecointre G."/>
            <person name="Bobe J."/>
            <person name="Postlethwait J.H."/>
            <person name="Berthelot C."/>
            <person name="Roest Crollius H."/>
            <person name="Guiguen Y."/>
        </authorList>
    </citation>
    <scope>NUCLEOTIDE SEQUENCE</scope>
    <source>
        <strain evidence="3">WJC10195</strain>
    </source>
</reference>